<evidence type="ECO:0000313" key="2">
    <source>
        <dbReference type="Proteomes" id="UP000003844"/>
    </source>
</evidence>
<dbReference type="OrthoDB" id="1114717at2"/>
<dbReference type="Gene3D" id="2.40.30.170">
    <property type="match status" value="1"/>
</dbReference>
<evidence type="ECO:0000313" key="1">
    <source>
        <dbReference type="EMBL" id="EHQ03368.1"/>
    </source>
</evidence>
<keyword evidence="2" id="KW-1185">Reference proteome</keyword>
<dbReference type="PANTHER" id="PTHR30469">
    <property type="entry name" value="MULTIDRUG RESISTANCE PROTEIN MDTA"/>
    <property type="match status" value="1"/>
</dbReference>
<name>H2BZ23_GILLR</name>
<dbReference type="Gene3D" id="2.40.50.100">
    <property type="match status" value="1"/>
</dbReference>
<accession>H2BZ23</accession>
<dbReference type="EMBL" id="JH594606">
    <property type="protein sequence ID" value="EHQ03368.1"/>
    <property type="molecule type" value="Genomic_DNA"/>
</dbReference>
<dbReference type="AlphaFoldDB" id="H2BZ23"/>
<dbReference type="Gene3D" id="2.40.420.20">
    <property type="match status" value="1"/>
</dbReference>
<dbReference type="HOGENOM" id="CLU_061376_0_0_10"/>
<gene>
    <name evidence="1" type="ORF">Gilli_2754</name>
</gene>
<dbReference type="GO" id="GO:0015562">
    <property type="term" value="F:efflux transmembrane transporter activity"/>
    <property type="evidence" value="ECO:0007669"/>
    <property type="project" value="TreeGrafter"/>
</dbReference>
<proteinExistence type="predicted"/>
<dbReference type="eggNOG" id="COG0845">
    <property type="taxonomic scope" value="Bacteria"/>
</dbReference>
<dbReference type="STRING" id="865937.Gilli_2754"/>
<dbReference type="GO" id="GO:1990281">
    <property type="term" value="C:efflux pump complex"/>
    <property type="evidence" value="ECO:0007669"/>
    <property type="project" value="TreeGrafter"/>
</dbReference>
<organism evidence="1 2">
    <name type="scientific">Gillisia limnaea (strain DSM 15749 / LMG 21470 / R-8282)</name>
    <dbReference type="NCBI Taxonomy" id="865937"/>
    <lineage>
        <taxon>Bacteria</taxon>
        <taxon>Pseudomonadati</taxon>
        <taxon>Bacteroidota</taxon>
        <taxon>Flavobacteriia</taxon>
        <taxon>Flavobacteriales</taxon>
        <taxon>Flavobacteriaceae</taxon>
        <taxon>Gillisia</taxon>
    </lineage>
</organism>
<sequence length="378" mass="42266">MRKIILSLLGLLLIIAAVFGARAIINSNTIERPPLQKIVKTVFVDTVLNREVPIIIPANGTVTALGKTELFSEVEGVFRSSSKEFRPGQTYQRGQVLLNIDASEFAANVRSARSELYNSITAIMPDLRLDYPELYPKWERYLNNFDVNKNLSALPETASNQEKYFISGRGIVSSYYNIKNLEARLNKFTIIAPYTGVLTEALVTRGSLIRPGQKLGEFIDPTEFELEVAITKSFSDLLKIGEKVKLANLEGSQAYEGEVSRINSRIDQESQSIQVFIKIEDERVKEGMYLEANLNAGIIEEAIEIPRELLVDQNRVYVVRDNVLQLVEIEPVYFSSEKVVIKGLENGVKLISAPVPGAFTGMPVEISQVPNPVKNRQN</sequence>
<reference evidence="2" key="1">
    <citation type="journal article" date="2012" name="Stand. Genomic Sci.">
        <title>Genome sequence of the Antarctic rhodopsins-containing flavobacterium Gillisia limnaea type strain (R-8282(T)).</title>
        <authorList>
            <person name="Riedel T."/>
            <person name="Held B."/>
            <person name="Nolan M."/>
            <person name="Lucas S."/>
            <person name="Lapidus A."/>
            <person name="Tice H."/>
            <person name="Del Rio T.G."/>
            <person name="Cheng J.F."/>
            <person name="Han C."/>
            <person name="Tapia R."/>
            <person name="Goodwin L.A."/>
            <person name="Pitluck S."/>
            <person name="Liolios K."/>
            <person name="Mavromatis K."/>
            <person name="Pagani I."/>
            <person name="Ivanova N."/>
            <person name="Mikhailova N."/>
            <person name="Pati A."/>
            <person name="Chen A."/>
            <person name="Palaniappan K."/>
            <person name="Land M."/>
            <person name="Rohde M."/>
            <person name="Tindall B.J."/>
            <person name="Detter J.C."/>
            <person name="Goker M."/>
            <person name="Bristow J."/>
            <person name="Eisen J.A."/>
            <person name="Markowitz V."/>
            <person name="Hugenholtz P."/>
            <person name="Kyrpides N.C."/>
            <person name="Klenk H.P."/>
            <person name="Woyke T."/>
        </authorList>
    </citation>
    <scope>NUCLEOTIDE SEQUENCE [LARGE SCALE GENOMIC DNA]</scope>
    <source>
        <strain evidence="2">DSM 15749 / LMG 21470 / R-8282</strain>
    </source>
</reference>
<dbReference type="RefSeq" id="WP_006989674.1">
    <property type="nucleotide sequence ID" value="NZ_JH594606.1"/>
</dbReference>
<protein>
    <submittedName>
        <fullName evidence="1">Efflux transporter, RND family, MFP subunit</fullName>
    </submittedName>
</protein>
<dbReference type="PANTHER" id="PTHR30469:SF15">
    <property type="entry name" value="HLYD FAMILY OF SECRETION PROTEINS"/>
    <property type="match status" value="1"/>
</dbReference>
<dbReference type="Proteomes" id="UP000003844">
    <property type="component" value="Unassembled WGS sequence"/>
</dbReference>
<dbReference type="Gene3D" id="1.10.287.470">
    <property type="entry name" value="Helix hairpin bin"/>
    <property type="match status" value="1"/>
</dbReference>
<dbReference type="SUPFAM" id="SSF111369">
    <property type="entry name" value="HlyD-like secretion proteins"/>
    <property type="match status" value="1"/>
</dbReference>